<proteinExistence type="predicted"/>
<sequence length="50" mass="5503">MTWGGMTWGYGERVQGSIFNNVGWDGISTEKFVIFVMLVVFDDEVGGAQA</sequence>
<accession>A0AAP0E6U1</accession>
<evidence type="ECO:0000313" key="1">
    <source>
        <dbReference type="EMBL" id="KAK9085927.1"/>
    </source>
</evidence>
<keyword evidence="2" id="KW-1185">Reference proteome</keyword>
<dbReference type="EMBL" id="JBBNAE010000011">
    <property type="protein sequence ID" value="KAK9085927.1"/>
    <property type="molecule type" value="Genomic_DNA"/>
</dbReference>
<dbReference type="Proteomes" id="UP001417504">
    <property type="component" value="Unassembled WGS sequence"/>
</dbReference>
<name>A0AAP0E6U1_9MAGN</name>
<organism evidence="1 2">
    <name type="scientific">Stephania japonica</name>
    <dbReference type="NCBI Taxonomy" id="461633"/>
    <lineage>
        <taxon>Eukaryota</taxon>
        <taxon>Viridiplantae</taxon>
        <taxon>Streptophyta</taxon>
        <taxon>Embryophyta</taxon>
        <taxon>Tracheophyta</taxon>
        <taxon>Spermatophyta</taxon>
        <taxon>Magnoliopsida</taxon>
        <taxon>Ranunculales</taxon>
        <taxon>Menispermaceae</taxon>
        <taxon>Menispermoideae</taxon>
        <taxon>Cissampelideae</taxon>
        <taxon>Stephania</taxon>
    </lineage>
</organism>
<reference evidence="1 2" key="1">
    <citation type="submission" date="2024-01" db="EMBL/GenBank/DDBJ databases">
        <title>Genome assemblies of Stephania.</title>
        <authorList>
            <person name="Yang L."/>
        </authorList>
    </citation>
    <scope>NUCLEOTIDE SEQUENCE [LARGE SCALE GENOMIC DNA]</scope>
    <source>
        <strain evidence="1">QJT</strain>
        <tissue evidence="1">Leaf</tissue>
    </source>
</reference>
<comment type="caution">
    <text evidence="1">The sequence shown here is derived from an EMBL/GenBank/DDBJ whole genome shotgun (WGS) entry which is preliminary data.</text>
</comment>
<evidence type="ECO:0000313" key="2">
    <source>
        <dbReference type="Proteomes" id="UP001417504"/>
    </source>
</evidence>
<protein>
    <submittedName>
        <fullName evidence="1">Uncharacterized protein</fullName>
    </submittedName>
</protein>
<gene>
    <name evidence="1" type="ORF">Sjap_026338</name>
</gene>
<dbReference type="AlphaFoldDB" id="A0AAP0E6U1"/>